<dbReference type="Proteomes" id="UP001557470">
    <property type="component" value="Unassembled WGS sequence"/>
</dbReference>
<feature type="region of interest" description="Disordered" evidence="1">
    <location>
        <begin position="38"/>
        <end position="183"/>
    </location>
</feature>
<organism evidence="4 5">
    <name type="scientific">Umbra pygmaea</name>
    <name type="common">Eastern mudminnow</name>
    <dbReference type="NCBI Taxonomy" id="75934"/>
    <lineage>
        <taxon>Eukaryota</taxon>
        <taxon>Metazoa</taxon>
        <taxon>Chordata</taxon>
        <taxon>Craniata</taxon>
        <taxon>Vertebrata</taxon>
        <taxon>Euteleostomi</taxon>
        <taxon>Actinopterygii</taxon>
        <taxon>Neopterygii</taxon>
        <taxon>Teleostei</taxon>
        <taxon>Protacanthopterygii</taxon>
        <taxon>Esociformes</taxon>
        <taxon>Umbridae</taxon>
        <taxon>Umbra</taxon>
    </lineage>
</organism>
<dbReference type="InterPro" id="IPR003887">
    <property type="entry name" value="LEM_dom"/>
</dbReference>
<feature type="compositionally biased region" description="Low complexity" evidence="1">
    <location>
        <begin position="154"/>
        <end position="170"/>
    </location>
</feature>
<feature type="transmembrane region" description="Helical" evidence="2">
    <location>
        <begin position="195"/>
        <end position="216"/>
    </location>
</feature>
<accession>A0ABD0Y5Z0</accession>
<proteinExistence type="predicted"/>
<keyword evidence="2" id="KW-0812">Transmembrane</keyword>
<name>A0ABD0Y5Z0_UMBPY</name>
<keyword evidence="2" id="KW-0472">Membrane</keyword>
<comment type="caution">
    <text evidence="4">The sequence shown here is derived from an EMBL/GenBank/DDBJ whole genome shotgun (WGS) entry which is preliminary data.</text>
</comment>
<feature type="compositionally biased region" description="Basic and acidic residues" evidence="1">
    <location>
        <begin position="38"/>
        <end position="48"/>
    </location>
</feature>
<feature type="domain" description="LEM" evidence="3">
    <location>
        <begin position="1"/>
        <end position="45"/>
    </location>
</feature>
<feature type="compositionally biased region" description="Basic and acidic residues" evidence="1">
    <location>
        <begin position="100"/>
        <end position="120"/>
    </location>
</feature>
<dbReference type="PANTHER" id="PTHR12019">
    <property type="entry name" value="LAMINA-ASSOCIATED POLYPEPTIDE THYMOPOIETIN"/>
    <property type="match status" value="1"/>
</dbReference>
<evidence type="ECO:0000313" key="5">
    <source>
        <dbReference type="Proteomes" id="UP001557470"/>
    </source>
</evidence>
<feature type="compositionally biased region" description="Low complexity" evidence="1">
    <location>
        <begin position="50"/>
        <end position="64"/>
    </location>
</feature>
<dbReference type="Gene3D" id="1.10.720.40">
    <property type="match status" value="1"/>
</dbReference>
<reference evidence="4 5" key="1">
    <citation type="submission" date="2024-06" db="EMBL/GenBank/DDBJ databases">
        <authorList>
            <person name="Pan Q."/>
            <person name="Wen M."/>
            <person name="Jouanno E."/>
            <person name="Zahm M."/>
            <person name="Klopp C."/>
            <person name="Cabau C."/>
            <person name="Louis A."/>
            <person name="Berthelot C."/>
            <person name="Parey E."/>
            <person name="Roest Crollius H."/>
            <person name="Montfort J."/>
            <person name="Robinson-Rechavi M."/>
            <person name="Bouchez O."/>
            <person name="Lampietro C."/>
            <person name="Lopez Roques C."/>
            <person name="Donnadieu C."/>
            <person name="Postlethwait J."/>
            <person name="Bobe J."/>
            <person name="Verreycken H."/>
            <person name="Guiguen Y."/>
        </authorList>
    </citation>
    <scope>NUCLEOTIDE SEQUENCE [LARGE SCALE GENOMIC DNA]</scope>
    <source>
        <strain evidence="4">Up_M1</strain>
        <tissue evidence="4">Testis</tissue>
    </source>
</reference>
<keyword evidence="2" id="KW-1133">Transmembrane helix</keyword>
<dbReference type="FunFam" id="1.10.720.40:FF:000001">
    <property type="entry name" value="LEM domain containing 2, isoform CRA_a"/>
    <property type="match status" value="1"/>
</dbReference>
<dbReference type="PROSITE" id="PS50954">
    <property type="entry name" value="LEM"/>
    <property type="match status" value="1"/>
</dbReference>
<dbReference type="Pfam" id="PF03020">
    <property type="entry name" value="LEM"/>
    <property type="match status" value="1"/>
</dbReference>
<evidence type="ECO:0000259" key="3">
    <source>
        <dbReference type="PROSITE" id="PS50954"/>
    </source>
</evidence>
<gene>
    <name evidence="4" type="ORF">UPYG_G00002860</name>
</gene>
<dbReference type="EMBL" id="JAGEUA010000001">
    <property type="protein sequence ID" value="KAL1020647.1"/>
    <property type="molecule type" value="Genomic_DNA"/>
</dbReference>
<evidence type="ECO:0000256" key="1">
    <source>
        <dbReference type="SAM" id="MobiDB-lite"/>
    </source>
</evidence>
<dbReference type="SUPFAM" id="SSF63451">
    <property type="entry name" value="LEM domain"/>
    <property type="match status" value="1"/>
</dbReference>
<evidence type="ECO:0000313" key="4">
    <source>
        <dbReference type="EMBL" id="KAL1020647.1"/>
    </source>
</evidence>
<dbReference type="SMART" id="SM00540">
    <property type="entry name" value="LEM"/>
    <property type="match status" value="1"/>
</dbReference>
<dbReference type="AlphaFoldDB" id="A0ABD0Y5Z0"/>
<sequence>MAALSTKSDQEIKELLDEYGIKHGPIVESTRPLYEKKLKEAMAKDRKVTKTSTSTEKNSKPTSTDKTFYREEEEEVTYVSYRTPPRSERLSEDGIPYMRSRPDHSERDFKDDKLYSKSRPEYSSTRDYVDEKPYSKSRPEYSSGRDYVDEPRVYSSPSASSYSSAYPSYSKSTPLGKSVAGSRVKEETPASSGRLIPLWLQLLVFLIVAGFLYFVFANMESAESNPFKGIQ</sequence>
<protein>
    <recommendedName>
        <fullName evidence="3">LEM domain-containing protein</fullName>
    </recommendedName>
</protein>
<dbReference type="PANTHER" id="PTHR12019:SF5">
    <property type="entry name" value="EMERIN (EMERY-DREIFUSS MUSCULAR DYSTROPHY)"/>
    <property type="match status" value="1"/>
</dbReference>
<dbReference type="InterPro" id="IPR011015">
    <property type="entry name" value="LEM/LEM-like_dom_sf"/>
</dbReference>
<evidence type="ECO:0000256" key="2">
    <source>
        <dbReference type="SAM" id="Phobius"/>
    </source>
</evidence>
<dbReference type="InterPro" id="IPR051656">
    <property type="entry name" value="LEM_domain"/>
</dbReference>
<keyword evidence="5" id="KW-1185">Reference proteome</keyword>
<feature type="compositionally biased region" description="Basic and acidic residues" evidence="1">
    <location>
        <begin position="127"/>
        <end position="139"/>
    </location>
</feature>